<protein>
    <submittedName>
        <fullName evidence="6">Putative membrane protein YphA (DoxX/SURF4 family)</fullName>
    </submittedName>
</protein>
<dbReference type="Pfam" id="PF07681">
    <property type="entry name" value="DoxX"/>
    <property type="match status" value="1"/>
</dbReference>
<comment type="subcellular location">
    <subcellularLocation>
        <location evidence="1">Membrane</location>
        <topology evidence="1">Multi-pass membrane protein</topology>
    </subcellularLocation>
</comment>
<evidence type="ECO:0000256" key="1">
    <source>
        <dbReference type="ARBA" id="ARBA00004141"/>
    </source>
</evidence>
<organism evidence="6 7">
    <name type="scientific">Halolamina salifodinae</name>
    <dbReference type="NCBI Taxonomy" id="1202767"/>
    <lineage>
        <taxon>Archaea</taxon>
        <taxon>Methanobacteriati</taxon>
        <taxon>Methanobacteriota</taxon>
        <taxon>Stenosarchaea group</taxon>
        <taxon>Halobacteria</taxon>
        <taxon>Halobacteriales</taxon>
        <taxon>Haloferacaceae</taxon>
    </lineage>
</organism>
<evidence type="ECO:0000256" key="3">
    <source>
        <dbReference type="ARBA" id="ARBA00022989"/>
    </source>
</evidence>
<dbReference type="OrthoDB" id="340328at2157"/>
<keyword evidence="3 5" id="KW-1133">Transmembrane helix</keyword>
<evidence type="ECO:0000313" key="6">
    <source>
        <dbReference type="EMBL" id="MBP1987286.1"/>
    </source>
</evidence>
<dbReference type="InterPro" id="IPR032808">
    <property type="entry name" value="DoxX"/>
</dbReference>
<sequence length="142" mass="14452">MSLLQAAAFDGAAGIIFLAARLLFGLVLAFMGLNHFQSVESLSGYAAAKNIPAPTFGVIASGVMLILGGLGIAAGAFPVLAAGAIAVFFVVSTPTIHDFWNAEDTQGEMTHFLKNAALLGGSLAFLALGGADWPLALNVGLF</sequence>
<keyword evidence="7" id="KW-1185">Reference proteome</keyword>
<evidence type="ECO:0000256" key="5">
    <source>
        <dbReference type="SAM" id="Phobius"/>
    </source>
</evidence>
<evidence type="ECO:0000256" key="2">
    <source>
        <dbReference type="ARBA" id="ARBA00022692"/>
    </source>
</evidence>
<reference evidence="6" key="1">
    <citation type="submission" date="2021-03" db="EMBL/GenBank/DDBJ databases">
        <title>Genomic Encyclopedia of Type Strains, Phase IV (KMG-IV): sequencing the most valuable type-strain genomes for metagenomic binning, comparative biology and taxonomic classification.</title>
        <authorList>
            <person name="Goeker M."/>
        </authorList>
    </citation>
    <scope>NUCLEOTIDE SEQUENCE</scope>
    <source>
        <strain evidence="6">DSM 26232</strain>
    </source>
</reference>
<dbReference type="EMBL" id="JAGGLC010000003">
    <property type="protein sequence ID" value="MBP1987286.1"/>
    <property type="molecule type" value="Genomic_DNA"/>
</dbReference>
<evidence type="ECO:0000313" key="7">
    <source>
        <dbReference type="Proteomes" id="UP000823736"/>
    </source>
</evidence>
<dbReference type="AlphaFoldDB" id="A0A8T4GWJ1"/>
<keyword evidence="4 5" id="KW-0472">Membrane</keyword>
<gene>
    <name evidence="6" type="ORF">J2753_001784</name>
</gene>
<feature type="transmembrane region" description="Helical" evidence="5">
    <location>
        <begin position="53"/>
        <end position="73"/>
    </location>
</feature>
<dbReference type="GO" id="GO:0016020">
    <property type="term" value="C:membrane"/>
    <property type="evidence" value="ECO:0007669"/>
    <property type="project" value="UniProtKB-SubCell"/>
</dbReference>
<evidence type="ECO:0000256" key="4">
    <source>
        <dbReference type="ARBA" id="ARBA00023136"/>
    </source>
</evidence>
<feature type="transmembrane region" description="Helical" evidence="5">
    <location>
        <begin position="12"/>
        <end position="33"/>
    </location>
</feature>
<accession>A0A8T4GWJ1</accession>
<keyword evidence="2 5" id="KW-0812">Transmembrane</keyword>
<comment type="caution">
    <text evidence="6">The sequence shown here is derived from an EMBL/GenBank/DDBJ whole genome shotgun (WGS) entry which is preliminary data.</text>
</comment>
<dbReference type="Proteomes" id="UP000823736">
    <property type="component" value="Unassembled WGS sequence"/>
</dbReference>
<feature type="transmembrane region" description="Helical" evidence="5">
    <location>
        <begin position="79"/>
        <end position="100"/>
    </location>
</feature>
<name>A0A8T4GWJ1_9EURY</name>
<dbReference type="RefSeq" id="WP_209491546.1">
    <property type="nucleotide sequence ID" value="NZ_JAGGLC010000003.1"/>
</dbReference>
<proteinExistence type="predicted"/>
<feature type="transmembrane region" description="Helical" evidence="5">
    <location>
        <begin position="112"/>
        <end position="131"/>
    </location>
</feature>